<reference evidence="12 13" key="3">
    <citation type="submission" date="2019-12" db="UniProtKB">
        <authorList>
            <consortium name="WormBaseParasite"/>
        </authorList>
    </citation>
    <scope>IDENTIFICATION</scope>
</reference>
<keyword evidence="4" id="KW-0158">Chromosome</keyword>
<keyword evidence="9" id="KW-0131">Cell cycle</keyword>
<dbReference type="WBParaSite" id="TMUE_0000000042.1">
    <property type="protein sequence ID" value="TMUE_0000000042.1"/>
    <property type="gene ID" value="WBGene00295990"/>
</dbReference>
<evidence type="ECO:0000256" key="2">
    <source>
        <dbReference type="ARBA" id="ARBA00008643"/>
    </source>
</evidence>
<dbReference type="Pfam" id="PF05859">
    <property type="entry name" value="Mis12"/>
    <property type="match status" value="1"/>
</dbReference>
<evidence type="ECO:0000256" key="8">
    <source>
        <dbReference type="ARBA" id="ARBA00023054"/>
    </source>
</evidence>
<dbReference type="STRING" id="70415.A0A5S6QKB8"/>
<dbReference type="PANTHER" id="PTHR14527">
    <property type="entry name" value="PROTEIN MIS12 HOMOLOG"/>
    <property type="match status" value="1"/>
</dbReference>
<dbReference type="GO" id="GO:0051382">
    <property type="term" value="P:kinetochore assembly"/>
    <property type="evidence" value="ECO:0007669"/>
    <property type="project" value="TreeGrafter"/>
</dbReference>
<keyword evidence="11" id="KW-1185">Reference proteome</keyword>
<evidence type="ECO:0000256" key="6">
    <source>
        <dbReference type="ARBA" id="ARBA00022776"/>
    </source>
</evidence>
<sequence>MADEQPGCSKSVGSSRSENYEYETMHFGFNPKSLMDAIYNAMFDTSMDHLAVIEQEILTLAADDNRKAAVHERVNRLRAKIEKTLDHAFDQLQSKCLKQIFRIRSHVSLPEDRVQNPPFGPVTRLEHLKACEQAKILEQKLATQRFLVNARKEELELIAHIKNTLANDAQCLYKLAFPNPDIHLCVMKLAVLIKGNSAYQFNLLHGNVVEHQCIPLNGATKFQLELQSLAKADVASSLKLVHILSCGHDTCPEKRAEQEIPNPMFDHKTLHTVLPIKYVSPEISLPCDSGKADLVTVLSSVIHCDVGTCAQWQWTMQR</sequence>
<evidence type="ECO:0000256" key="3">
    <source>
        <dbReference type="ARBA" id="ARBA00013793"/>
    </source>
</evidence>
<dbReference type="GO" id="GO:0051301">
    <property type="term" value="P:cell division"/>
    <property type="evidence" value="ECO:0007669"/>
    <property type="project" value="UniProtKB-KW"/>
</dbReference>
<dbReference type="WBParaSite" id="TMUE_2000007643.1">
    <property type="protein sequence ID" value="TMUE_2000007643.1"/>
    <property type="gene ID" value="WBGene00299959"/>
</dbReference>
<evidence type="ECO:0000313" key="13">
    <source>
        <dbReference type="WBParaSite" id="TMUE_2000007643.1"/>
    </source>
</evidence>
<evidence type="ECO:0000256" key="7">
    <source>
        <dbReference type="ARBA" id="ARBA00022838"/>
    </source>
</evidence>
<dbReference type="PANTHER" id="PTHR14527:SF2">
    <property type="entry name" value="PROTEIN MIS12 HOMOLOG"/>
    <property type="match status" value="1"/>
</dbReference>
<proteinExistence type="inferred from homology"/>
<comment type="subcellular location">
    <subcellularLocation>
        <location evidence="1">Chromosome</location>
        <location evidence="1">Centromere</location>
        <location evidence="1">Kinetochore</location>
    </subcellularLocation>
</comment>
<keyword evidence="8" id="KW-0175">Coiled coil</keyword>
<evidence type="ECO:0000313" key="11">
    <source>
        <dbReference type="Proteomes" id="UP000046395"/>
    </source>
</evidence>
<dbReference type="GO" id="GO:0005634">
    <property type="term" value="C:nucleus"/>
    <property type="evidence" value="ECO:0007669"/>
    <property type="project" value="InterPro"/>
</dbReference>
<keyword evidence="6" id="KW-0498">Mitosis</keyword>
<keyword evidence="10" id="KW-0137">Centromere</keyword>
<evidence type="ECO:0000256" key="1">
    <source>
        <dbReference type="ARBA" id="ARBA00004629"/>
    </source>
</evidence>
<comment type="similarity">
    <text evidence="2">Belongs to the mis12 family.</text>
</comment>
<organism evidence="11 13">
    <name type="scientific">Trichuris muris</name>
    <name type="common">Mouse whipworm</name>
    <dbReference type="NCBI Taxonomy" id="70415"/>
    <lineage>
        <taxon>Eukaryota</taxon>
        <taxon>Metazoa</taxon>
        <taxon>Ecdysozoa</taxon>
        <taxon>Nematoda</taxon>
        <taxon>Enoplea</taxon>
        <taxon>Dorylaimia</taxon>
        <taxon>Trichinellida</taxon>
        <taxon>Trichuridae</taxon>
        <taxon>Trichuris</taxon>
    </lineage>
</organism>
<evidence type="ECO:0000256" key="4">
    <source>
        <dbReference type="ARBA" id="ARBA00022454"/>
    </source>
</evidence>
<dbReference type="Proteomes" id="UP000046395">
    <property type="component" value="Unassembled WGS sequence"/>
</dbReference>
<evidence type="ECO:0000256" key="10">
    <source>
        <dbReference type="ARBA" id="ARBA00023328"/>
    </source>
</evidence>
<dbReference type="AlphaFoldDB" id="A0A5S6QKB8"/>
<keyword evidence="7" id="KW-0995">Kinetochore</keyword>
<dbReference type="GO" id="GO:0000070">
    <property type="term" value="P:mitotic sister chromatid segregation"/>
    <property type="evidence" value="ECO:0007669"/>
    <property type="project" value="TreeGrafter"/>
</dbReference>
<reference evidence="11" key="2">
    <citation type="submission" date="2014-03" db="EMBL/GenBank/DDBJ databases">
        <title>The whipworm genome and dual-species transcriptomics of an intimate host-pathogen interaction.</title>
        <authorList>
            <person name="Foth B.J."/>
            <person name="Tsai I.J."/>
            <person name="Reid A.J."/>
            <person name="Bancroft A.J."/>
            <person name="Nichol S."/>
            <person name="Tracey A."/>
            <person name="Holroyd N."/>
            <person name="Cotton J.A."/>
            <person name="Stanley E.J."/>
            <person name="Zarowiecki M."/>
            <person name="Liu J.Z."/>
            <person name="Huckvale T."/>
            <person name="Cooper P.J."/>
            <person name="Grencis R.K."/>
            <person name="Berriman M."/>
        </authorList>
    </citation>
    <scope>NUCLEOTIDE SEQUENCE [LARGE SCALE GENOMIC DNA]</scope>
    <source>
        <strain evidence="11">Edinburgh</strain>
    </source>
</reference>
<evidence type="ECO:0000256" key="5">
    <source>
        <dbReference type="ARBA" id="ARBA00022618"/>
    </source>
</evidence>
<protein>
    <recommendedName>
        <fullName evidence="3">Protein MIS12 homolog</fullName>
    </recommendedName>
</protein>
<dbReference type="GO" id="GO:0000444">
    <property type="term" value="C:MIS12/MIND type complex"/>
    <property type="evidence" value="ECO:0007669"/>
    <property type="project" value="TreeGrafter"/>
</dbReference>
<evidence type="ECO:0000313" key="12">
    <source>
        <dbReference type="WBParaSite" id="TMUE_0000000042.1"/>
    </source>
</evidence>
<evidence type="ECO:0000256" key="9">
    <source>
        <dbReference type="ARBA" id="ARBA00023306"/>
    </source>
</evidence>
<name>A0A5S6QKB8_TRIMR</name>
<accession>A0A5S6QKB8</accession>
<reference evidence="11" key="1">
    <citation type="submission" date="2013-11" db="EMBL/GenBank/DDBJ databases">
        <authorList>
            <person name="Aslett M."/>
        </authorList>
    </citation>
    <scope>NUCLEOTIDE SEQUENCE [LARGE SCALE GENOMIC DNA]</scope>
    <source>
        <strain evidence="11">Edinburgh</strain>
    </source>
</reference>
<keyword evidence="5" id="KW-0132">Cell division</keyword>
<dbReference type="InterPro" id="IPR008685">
    <property type="entry name" value="Centromere_Mis12"/>
</dbReference>